<feature type="domain" description="Helix-turn-helix" evidence="1">
    <location>
        <begin position="16"/>
        <end position="70"/>
    </location>
</feature>
<dbReference type="RefSeq" id="WP_178932199.1">
    <property type="nucleotide sequence ID" value="NZ_JACBAZ010000003.1"/>
</dbReference>
<name>A0A851GFG9_9BACT</name>
<comment type="caution">
    <text evidence="2">The sequence shown here is derived from an EMBL/GenBank/DDBJ whole genome shotgun (WGS) entry which is preliminary data.</text>
</comment>
<dbReference type="InterPro" id="IPR041657">
    <property type="entry name" value="HTH_17"/>
</dbReference>
<dbReference type="AlphaFoldDB" id="A0A851GFG9"/>
<dbReference type="Proteomes" id="UP000557872">
    <property type="component" value="Unassembled WGS sequence"/>
</dbReference>
<evidence type="ECO:0000313" key="3">
    <source>
        <dbReference type="Proteomes" id="UP000557872"/>
    </source>
</evidence>
<gene>
    <name evidence="2" type="ORF">HW115_08515</name>
</gene>
<evidence type="ECO:0000259" key="1">
    <source>
        <dbReference type="Pfam" id="PF12728"/>
    </source>
</evidence>
<dbReference type="Pfam" id="PF12728">
    <property type="entry name" value="HTH_17"/>
    <property type="match status" value="1"/>
</dbReference>
<proteinExistence type="predicted"/>
<organism evidence="2 3">
    <name type="scientific">Oceaniferula marina</name>
    <dbReference type="NCBI Taxonomy" id="2748318"/>
    <lineage>
        <taxon>Bacteria</taxon>
        <taxon>Pseudomonadati</taxon>
        <taxon>Verrucomicrobiota</taxon>
        <taxon>Verrucomicrobiia</taxon>
        <taxon>Verrucomicrobiales</taxon>
        <taxon>Verrucomicrobiaceae</taxon>
        <taxon>Oceaniferula</taxon>
    </lineage>
</organism>
<reference evidence="2 3" key="1">
    <citation type="submission" date="2020-07" db="EMBL/GenBank/DDBJ databases">
        <title>Roseicoccus Jingziensis gen. nov., sp. nov., isolated from coastal seawater.</title>
        <authorList>
            <person name="Feng X."/>
        </authorList>
    </citation>
    <scope>NUCLEOTIDE SEQUENCE [LARGE SCALE GENOMIC DNA]</scope>
    <source>
        <strain evidence="2 3">N1E253</strain>
    </source>
</reference>
<protein>
    <submittedName>
        <fullName evidence="2">Helix-turn-helix domain-containing protein</fullName>
    </submittedName>
</protein>
<dbReference type="EMBL" id="JACBAZ010000003">
    <property type="protein sequence ID" value="NWK55652.1"/>
    <property type="molecule type" value="Genomic_DNA"/>
</dbReference>
<evidence type="ECO:0000313" key="2">
    <source>
        <dbReference type="EMBL" id="NWK55652.1"/>
    </source>
</evidence>
<keyword evidence="3" id="KW-1185">Reference proteome</keyword>
<accession>A0A851GFG9</accession>
<sequence length="74" mass="8288">MNTAKKNQSTTHKPEWLRLAQATAIFGVGRSKLYELIKDGKVKSTSLRTRGQVKGTRLISYDSLSDYIEKSASQ</sequence>